<evidence type="ECO:0000256" key="8">
    <source>
        <dbReference type="ARBA" id="ARBA00022967"/>
    </source>
</evidence>
<keyword evidence="11 13" id="KW-0472">Membrane</keyword>
<keyword evidence="9 13" id="KW-1133">Transmembrane helix</keyword>
<keyword evidence="7" id="KW-0521">NADP</keyword>
<evidence type="ECO:0000313" key="15">
    <source>
        <dbReference type="EMBL" id="BDX05495.1"/>
    </source>
</evidence>
<sequence>MELIYLLFILVLAGFLGFELIHKVPATLHTPLMSGANAISGVTLIGAMVSAGSDNTQLTTILGVAAVIFATVNVVGGYMVTDRMLSMFKSKQKNKEAK</sequence>
<dbReference type="EC" id="7.1.1.1" evidence="3"/>
<evidence type="ECO:0000256" key="7">
    <source>
        <dbReference type="ARBA" id="ARBA00022857"/>
    </source>
</evidence>
<evidence type="ECO:0000256" key="3">
    <source>
        <dbReference type="ARBA" id="ARBA00012943"/>
    </source>
</evidence>
<evidence type="ECO:0000256" key="12">
    <source>
        <dbReference type="ARBA" id="ARBA00048202"/>
    </source>
</evidence>
<organism evidence="15 16">
    <name type="scientific">Planctobacterium marinum</name>
    <dbReference type="NCBI Taxonomy" id="1631968"/>
    <lineage>
        <taxon>Bacteria</taxon>
        <taxon>Pseudomonadati</taxon>
        <taxon>Pseudomonadota</taxon>
        <taxon>Gammaproteobacteria</taxon>
        <taxon>Alteromonadales</taxon>
        <taxon>Alteromonadaceae</taxon>
        <taxon>Planctobacterium</taxon>
    </lineage>
</organism>
<evidence type="ECO:0000256" key="4">
    <source>
        <dbReference type="ARBA" id="ARBA00022475"/>
    </source>
</evidence>
<feature type="transmembrane region" description="Helical" evidence="13">
    <location>
        <begin position="34"/>
        <end position="52"/>
    </location>
</feature>
<comment type="catalytic activity">
    <reaction evidence="12">
        <text>NAD(+) + NADPH + H(+)(in) = NADH + NADP(+) + H(+)(out)</text>
        <dbReference type="Rhea" id="RHEA:47992"/>
        <dbReference type="ChEBI" id="CHEBI:15378"/>
        <dbReference type="ChEBI" id="CHEBI:57540"/>
        <dbReference type="ChEBI" id="CHEBI:57783"/>
        <dbReference type="ChEBI" id="CHEBI:57945"/>
        <dbReference type="ChEBI" id="CHEBI:58349"/>
        <dbReference type="EC" id="7.1.1.1"/>
    </reaction>
</comment>
<dbReference type="GO" id="GO:0008750">
    <property type="term" value="F:proton-translocating NAD(P)+ transhydrogenase activity"/>
    <property type="evidence" value="ECO:0007669"/>
    <property type="project" value="UniProtKB-EC"/>
</dbReference>
<keyword evidence="4" id="KW-1003">Cell membrane</keyword>
<evidence type="ECO:0000256" key="9">
    <source>
        <dbReference type="ARBA" id="ARBA00022989"/>
    </source>
</evidence>
<feature type="transmembrane region" description="Helical" evidence="13">
    <location>
        <begin position="6"/>
        <end position="22"/>
    </location>
</feature>
<reference evidence="15" key="1">
    <citation type="submission" date="2023-01" db="EMBL/GenBank/DDBJ databases">
        <title>Complete genome sequence of Planctobacterium marinum strain Dej080120_11.</title>
        <authorList>
            <person name="Ueki S."/>
            <person name="Maruyama F."/>
        </authorList>
    </citation>
    <scope>NUCLEOTIDE SEQUENCE</scope>
    <source>
        <strain evidence="15">Dej080120_11</strain>
    </source>
</reference>
<evidence type="ECO:0000256" key="13">
    <source>
        <dbReference type="SAM" id="Phobius"/>
    </source>
</evidence>
<accession>A0AA48KTK6</accession>
<keyword evidence="6 13" id="KW-0812">Transmembrane</keyword>
<evidence type="ECO:0000256" key="5">
    <source>
        <dbReference type="ARBA" id="ARBA00022519"/>
    </source>
</evidence>
<keyword evidence="8" id="KW-1278">Translocase</keyword>
<evidence type="ECO:0000256" key="1">
    <source>
        <dbReference type="ARBA" id="ARBA00003943"/>
    </source>
</evidence>
<evidence type="ECO:0000256" key="10">
    <source>
        <dbReference type="ARBA" id="ARBA00023027"/>
    </source>
</evidence>
<feature type="domain" description="NAD(P) transhydrogenase alpha subunit C-terminal" evidence="14">
    <location>
        <begin position="7"/>
        <end position="89"/>
    </location>
</feature>
<dbReference type="KEGG" id="pmaw:MACH26_10160"/>
<comment type="subcellular location">
    <subcellularLocation>
        <location evidence="2">Cell inner membrane</location>
        <topology evidence="2">Multi-pass membrane protein</topology>
    </subcellularLocation>
</comment>
<dbReference type="GO" id="GO:0005886">
    <property type="term" value="C:plasma membrane"/>
    <property type="evidence" value="ECO:0007669"/>
    <property type="project" value="UniProtKB-SubCell"/>
</dbReference>
<evidence type="ECO:0000313" key="16">
    <source>
        <dbReference type="Proteomes" id="UP001333710"/>
    </source>
</evidence>
<dbReference type="RefSeq" id="WP_338291470.1">
    <property type="nucleotide sequence ID" value="NZ_AP027272.1"/>
</dbReference>
<dbReference type="Proteomes" id="UP001333710">
    <property type="component" value="Chromosome"/>
</dbReference>
<dbReference type="Pfam" id="PF12769">
    <property type="entry name" value="PNTB_4TM"/>
    <property type="match status" value="1"/>
</dbReference>
<evidence type="ECO:0000256" key="2">
    <source>
        <dbReference type="ARBA" id="ARBA00004429"/>
    </source>
</evidence>
<dbReference type="GO" id="GO:0006740">
    <property type="term" value="P:NADPH regeneration"/>
    <property type="evidence" value="ECO:0007669"/>
    <property type="project" value="TreeGrafter"/>
</dbReference>
<dbReference type="InterPro" id="IPR024605">
    <property type="entry name" value="NADP_transhyd_a_C"/>
</dbReference>
<dbReference type="AlphaFoldDB" id="A0AA48KTK6"/>
<keyword evidence="10" id="KW-0520">NAD</keyword>
<keyword evidence="5" id="KW-0997">Cell inner membrane</keyword>
<dbReference type="PANTHER" id="PTHR10160">
    <property type="entry name" value="NAD(P) TRANSHYDROGENASE"/>
    <property type="match status" value="1"/>
</dbReference>
<comment type="function">
    <text evidence="1">The transhydrogenation between NADH and NADP is coupled to respiration and ATP hydrolysis and functions as a proton pump across the membrane.</text>
</comment>
<evidence type="ECO:0000259" key="14">
    <source>
        <dbReference type="Pfam" id="PF12769"/>
    </source>
</evidence>
<evidence type="ECO:0000256" key="11">
    <source>
        <dbReference type="ARBA" id="ARBA00023136"/>
    </source>
</evidence>
<dbReference type="EMBL" id="AP027272">
    <property type="protein sequence ID" value="BDX05495.1"/>
    <property type="molecule type" value="Genomic_DNA"/>
</dbReference>
<protein>
    <recommendedName>
        <fullName evidence="3">proton-translocating NAD(P)(+) transhydrogenase</fullName>
        <ecNumber evidence="3">7.1.1.1</ecNumber>
    </recommendedName>
</protein>
<dbReference type="GO" id="GO:0050661">
    <property type="term" value="F:NADP binding"/>
    <property type="evidence" value="ECO:0007669"/>
    <property type="project" value="TreeGrafter"/>
</dbReference>
<feature type="transmembrane region" description="Helical" evidence="13">
    <location>
        <begin position="58"/>
        <end position="81"/>
    </location>
</feature>
<dbReference type="PANTHER" id="PTHR10160:SF19">
    <property type="entry name" value="PROTON-TRANSLOCATING NAD(P)(+) TRANSHYDROGENASE"/>
    <property type="match status" value="1"/>
</dbReference>
<name>A0AA48KTK6_9ALTE</name>
<proteinExistence type="predicted"/>
<evidence type="ECO:0000256" key="6">
    <source>
        <dbReference type="ARBA" id="ARBA00022692"/>
    </source>
</evidence>
<gene>
    <name evidence="15" type="ORF">MACH26_10160</name>
</gene>
<keyword evidence="16" id="KW-1185">Reference proteome</keyword>